<feature type="region of interest" description="Disordered" evidence="1">
    <location>
        <begin position="91"/>
        <end position="227"/>
    </location>
</feature>
<organism evidence="2 3">
    <name type="scientific">Orbilia brochopaga</name>
    <dbReference type="NCBI Taxonomy" id="3140254"/>
    <lineage>
        <taxon>Eukaryota</taxon>
        <taxon>Fungi</taxon>
        <taxon>Dikarya</taxon>
        <taxon>Ascomycota</taxon>
        <taxon>Pezizomycotina</taxon>
        <taxon>Orbiliomycetes</taxon>
        <taxon>Orbiliales</taxon>
        <taxon>Orbiliaceae</taxon>
        <taxon>Orbilia</taxon>
    </lineage>
</organism>
<keyword evidence="3" id="KW-1185">Reference proteome</keyword>
<feature type="compositionally biased region" description="Basic and acidic residues" evidence="1">
    <location>
        <begin position="93"/>
        <end position="107"/>
    </location>
</feature>
<proteinExistence type="predicted"/>
<dbReference type="InterPro" id="IPR044553">
    <property type="entry name" value="Bbox1_ANCHR"/>
</dbReference>
<accession>A0AAV9U744</accession>
<dbReference type="SUPFAM" id="SSF57845">
    <property type="entry name" value="B-box zinc-binding domain"/>
    <property type="match status" value="1"/>
</dbReference>
<name>A0AAV9U744_9PEZI</name>
<evidence type="ECO:0000256" key="1">
    <source>
        <dbReference type="SAM" id="MobiDB-lite"/>
    </source>
</evidence>
<dbReference type="EMBL" id="JAVHNQ010000011">
    <property type="protein sequence ID" value="KAK6336458.1"/>
    <property type="molecule type" value="Genomic_DNA"/>
</dbReference>
<evidence type="ECO:0000313" key="2">
    <source>
        <dbReference type="EMBL" id="KAK6336458.1"/>
    </source>
</evidence>
<dbReference type="Pfam" id="PF22586">
    <property type="entry name" value="ANCHR-like_BBOX"/>
    <property type="match status" value="1"/>
</dbReference>
<dbReference type="PANTHER" id="PTHR46603:SF1">
    <property type="entry name" value="ABSCISSION_NOCUT CHECKPOINT REGULATOR"/>
    <property type="match status" value="1"/>
</dbReference>
<evidence type="ECO:0000313" key="3">
    <source>
        <dbReference type="Proteomes" id="UP001375240"/>
    </source>
</evidence>
<reference evidence="2 3" key="1">
    <citation type="submission" date="2019-10" db="EMBL/GenBank/DDBJ databases">
        <authorList>
            <person name="Palmer J.M."/>
        </authorList>
    </citation>
    <scope>NUCLEOTIDE SEQUENCE [LARGE SCALE GENOMIC DNA]</scope>
    <source>
        <strain evidence="2 3">TWF696</strain>
    </source>
</reference>
<comment type="caution">
    <text evidence="2">The sequence shown here is derived from an EMBL/GenBank/DDBJ whole genome shotgun (WGS) entry which is preliminary data.</text>
</comment>
<protein>
    <recommendedName>
        <fullName evidence="4">Zinc finger FYVE domain-containing protein 19</fullName>
    </recommendedName>
</protein>
<feature type="compositionally biased region" description="Basic and acidic residues" evidence="1">
    <location>
        <begin position="123"/>
        <end position="132"/>
    </location>
</feature>
<evidence type="ECO:0008006" key="4">
    <source>
        <dbReference type="Google" id="ProtNLM"/>
    </source>
</evidence>
<dbReference type="AlphaFoldDB" id="A0AAV9U744"/>
<dbReference type="Proteomes" id="UP001375240">
    <property type="component" value="Unassembled WGS sequence"/>
</dbReference>
<sequence length="299" mass="33019">MADDDLAKRFENIFSKRPVANEGWDRRLTTERSLDAGDGSLHAADEPSLEDLLDELGAEDTSWIEEAKSLSQEGKQLGALKKDDSSAVSRLLAEARELQRQMKEGENQKSGTPDNAQSIVHVAQKDEEKANSDDEADELLRQIQDSIGPGDKEAEEDAQGEKSTVFSGVKRDPPAPTESEDDEDEELRKRLQALEGLKLPSAPSSAPSGSLDLPLPPTSKPTSRGKKTIKQQVDDLADDVEHWCCICNEDATLKCLGCDDDLYCTACFDEGHRAKDAPFDMRKHKALLYNRRKPEVEAL</sequence>
<dbReference type="CDD" id="cd19817">
    <property type="entry name" value="Bbox1_ANCHR-like"/>
    <property type="match status" value="1"/>
</dbReference>
<dbReference type="PANTHER" id="PTHR46603">
    <property type="entry name" value="ABSCISSION/NOCUT CHECKPOINT REGULATOR"/>
    <property type="match status" value="1"/>
</dbReference>
<feature type="compositionally biased region" description="Polar residues" evidence="1">
    <location>
        <begin position="108"/>
        <end position="118"/>
    </location>
</feature>
<feature type="compositionally biased region" description="Low complexity" evidence="1">
    <location>
        <begin position="197"/>
        <end position="213"/>
    </location>
</feature>
<gene>
    <name evidence="2" type="ORF">TWF696_002010</name>
</gene>